<evidence type="ECO:0000313" key="13">
    <source>
        <dbReference type="Proteomes" id="UP000516437"/>
    </source>
</evidence>
<organism evidence="12 13">
    <name type="scientific">Morella rubra</name>
    <name type="common">Chinese bayberry</name>
    <dbReference type="NCBI Taxonomy" id="262757"/>
    <lineage>
        <taxon>Eukaryota</taxon>
        <taxon>Viridiplantae</taxon>
        <taxon>Streptophyta</taxon>
        <taxon>Embryophyta</taxon>
        <taxon>Tracheophyta</taxon>
        <taxon>Spermatophyta</taxon>
        <taxon>Magnoliopsida</taxon>
        <taxon>eudicotyledons</taxon>
        <taxon>Gunneridae</taxon>
        <taxon>Pentapetalae</taxon>
        <taxon>rosids</taxon>
        <taxon>fabids</taxon>
        <taxon>Fagales</taxon>
        <taxon>Myricaceae</taxon>
        <taxon>Morella</taxon>
    </lineage>
</organism>
<dbReference type="InterPro" id="IPR010280">
    <property type="entry name" value="U5_MeTrfase_fam"/>
</dbReference>
<dbReference type="SMART" id="SM00356">
    <property type="entry name" value="ZnF_C3H1"/>
    <property type="match status" value="1"/>
</dbReference>
<evidence type="ECO:0000256" key="5">
    <source>
        <dbReference type="ARBA" id="ARBA00022771"/>
    </source>
</evidence>
<dbReference type="InterPro" id="IPR030390">
    <property type="entry name" value="MeTrfase_TrmA_AS"/>
</dbReference>
<feature type="active site" description="Nucleophile" evidence="8">
    <location>
        <position position="770"/>
    </location>
</feature>
<dbReference type="PANTHER" id="PTHR45904">
    <property type="entry name" value="TRNA (URACIL-5-)-METHYLTRANSFERASE"/>
    <property type="match status" value="1"/>
</dbReference>
<feature type="binding site" evidence="8">
    <location>
        <position position="613"/>
    </location>
    <ligand>
        <name>S-adenosyl-L-methionine</name>
        <dbReference type="ChEBI" id="CHEBI:59789"/>
    </ligand>
</feature>
<comment type="caution">
    <text evidence="8">Lacks conserved residue(s) required for the propagation of feature annotation.</text>
</comment>
<feature type="compositionally biased region" description="Polar residues" evidence="10">
    <location>
        <begin position="1"/>
        <end position="14"/>
    </location>
</feature>
<accession>A0A6A1W766</accession>
<dbReference type="GO" id="GO:0008270">
    <property type="term" value="F:zinc ion binding"/>
    <property type="evidence" value="ECO:0007669"/>
    <property type="project" value="UniProtKB-KW"/>
</dbReference>
<evidence type="ECO:0000313" key="12">
    <source>
        <dbReference type="EMBL" id="KAB1219927.1"/>
    </source>
</evidence>
<dbReference type="Pfam" id="PF05958">
    <property type="entry name" value="tRNA_U5-meth_tr"/>
    <property type="match status" value="1"/>
</dbReference>
<feature type="domain" description="C3H1-type" evidence="11">
    <location>
        <begin position="76"/>
        <end position="105"/>
    </location>
</feature>
<gene>
    <name evidence="12" type="ORF">CJ030_MR3G009569</name>
</gene>
<evidence type="ECO:0000256" key="2">
    <source>
        <dbReference type="ARBA" id="ARBA00022679"/>
    </source>
</evidence>
<feature type="binding site" evidence="8">
    <location>
        <position position="742"/>
    </location>
    <ligand>
        <name>S-adenosyl-L-methionine</name>
        <dbReference type="ChEBI" id="CHEBI:59789"/>
    </ligand>
</feature>
<keyword evidence="13" id="KW-1185">Reference proteome</keyword>
<sequence length="847" mass="93258">MAASEPLTTQTLDPQPSIPLPLDGDDSTIQPSYPPPLDSNHDASNSQSTSTDDAVSVGEKRKRDDPPPSDSSLHPLWKTSLCSYFRRNSASCSHGDACRYAHSEEELRPRPDNTWDPTSERAKKALRSQENEENAEREGREEDIMMTEEVVNDEDNDNDSCSEPGLSKCLVHLPRKWNSENLRKFLAEQASRAFSAFILLRIFSSFHLHSLGSTERGVHFKSAKKKKGMSVGFVCFENAAELKTAEEELKGKSIGNKNLKVADVISRSFEKNIRSAAVLDQQTGETALDGENAGVSIDGIEDGEMNEGDKNGSKVDGSVSRARSARSVVTSLAHMCYSDQLEHKKKSLMQILKKLVRNTRNARKACPNGVSLPEWILKSREIGGLPCELEGIIGSPLVNGYRNKCEFSTGYSLQGKLTVGFMLGNFREGVTAVEEPVECPNVSIIACKYASIFQEFLQQSKLPIWNRFKNTGFWRQLTVREGRTPGNVDVDDSNASISEVSSGGFDDAVVTGEFKKLAKHLLKELQLILHLCLSQLWLYRITKEYPMLHQLMLHCANCPFLNQVNTLAAEKLYSLAGDWAGLGPDTLLFDVCCGTGTIGLTLANRVGMVIGIEMNVSAVSDAYRNAELNGIKNCKFICSKAEDVMGSLLKEYLNVPQKSDDISDPSECGDKNNSSAGGGDTSINKTQDPEENSSHDPANGKSTSGCLENGEQEAGSQFQNNCSSESGNTSFQQFKNVVAIVDPPRMGLHPIVIKALRIHPCLRRLVYISCNPESLVANAIELCTPSPEKIEKGNKNNRGWRNMSNTGLARHRAKSMPISEPFRPVKAMAVDLFPHTVHCEMVMLLER</sequence>
<protein>
    <submittedName>
        <fullName evidence="12">Zinc finger CCCH domain-containing protein 24</fullName>
    </submittedName>
</protein>
<dbReference type="InterPro" id="IPR035979">
    <property type="entry name" value="RBD_domain_sf"/>
</dbReference>
<dbReference type="InterPro" id="IPR045850">
    <property type="entry name" value="TRM2_met"/>
</dbReference>
<dbReference type="PROSITE" id="PS50103">
    <property type="entry name" value="ZF_C3H1"/>
    <property type="match status" value="1"/>
</dbReference>
<feature type="compositionally biased region" description="Polar residues" evidence="10">
    <location>
        <begin position="42"/>
        <end position="53"/>
    </location>
</feature>
<evidence type="ECO:0000256" key="4">
    <source>
        <dbReference type="ARBA" id="ARBA00022723"/>
    </source>
</evidence>
<evidence type="ECO:0000259" key="11">
    <source>
        <dbReference type="PROSITE" id="PS50103"/>
    </source>
</evidence>
<dbReference type="EMBL" id="RXIC02000021">
    <property type="protein sequence ID" value="KAB1219927.1"/>
    <property type="molecule type" value="Genomic_DNA"/>
</dbReference>
<dbReference type="Pfam" id="PF13847">
    <property type="entry name" value="Methyltransf_31"/>
    <property type="match status" value="1"/>
</dbReference>
<evidence type="ECO:0000256" key="8">
    <source>
        <dbReference type="PROSITE-ProRule" id="PRU01024"/>
    </source>
</evidence>
<dbReference type="PANTHER" id="PTHR45904:SF2">
    <property type="entry name" value="TRNA (URACIL-5-)-METHYLTRANSFERASE HOMOLOG A"/>
    <property type="match status" value="1"/>
</dbReference>
<dbReference type="Gene3D" id="2.40.50.1070">
    <property type="match status" value="1"/>
</dbReference>
<evidence type="ECO:0000256" key="1">
    <source>
        <dbReference type="ARBA" id="ARBA00022603"/>
    </source>
</evidence>
<feature type="binding site" evidence="8">
    <location>
        <position position="563"/>
    </location>
    <ligand>
        <name>S-adenosyl-L-methionine</name>
        <dbReference type="ChEBI" id="CHEBI:59789"/>
    </ligand>
</feature>
<dbReference type="Gene3D" id="3.30.70.330">
    <property type="match status" value="1"/>
</dbReference>
<dbReference type="GO" id="GO:0032259">
    <property type="term" value="P:methylation"/>
    <property type="evidence" value="ECO:0007669"/>
    <property type="project" value="UniProtKB-KW"/>
</dbReference>
<dbReference type="InterPro" id="IPR012677">
    <property type="entry name" value="Nucleotide-bd_a/b_plait_sf"/>
</dbReference>
<keyword evidence="1 8" id="KW-0489">Methyltransferase</keyword>
<dbReference type="SUPFAM" id="SSF90229">
    <property type="entry name" value="CCCH zinc finger"/>
    <property type="match status" value="1"/>
</dbReference>
<dbReference type="InterPro" id="IPR025714">
    <property type="entry name" value="Methyltranfer_dom"/>
</dbReference>
<dbReference type="InterPro" id="IPR000571">
    <property type="entry name" value="Znf_CCCH"/>
</dbReference>
<evidence type="ECO:0000256" key="6">
    <source>
        <dbReference type="ARBA" id="ARBA00022833"/>
    </source>
</evidence>
<feature type="region of interest" description="Disordered" evidence="10">
    <location>
        <begin position="658"/>
        <end position="710"/>
    </location>
</feature>
<feature type="active site" evidence="9">
    <location>
        <position position="770"/>
    </location>
</feature>
<feature type="compositionally biased region" description="Polar residues" evidence="10">
    <location>
        <begin position="671"/>
        <end position="686"/>
    </location>
</feature>
<evidence type="ECO:0000256" key="9">
    <source>
        <dbReference type="PROSITE-ProRule" id="PRU10015"/>
    </source>
</evidence>
<reference evidence="12 13" key="1">
    <citation type="journal article" date="2019" name="Plant Biotechnol. J.">
        <title>The red bayberry genome and genetic basis of sex determination.</title>
        <authorList>
            <person name="Jia H.M."/>
            <person name="Jia H.J."/>
            <person name="Cai Q.L."/>
            <person name="Wang Y."/>
            <person name="Zhao H.B."/>
            <person name="Yang W.F."/>
            <person name="Wang G.Y."/>
            <person name="Li Y.H."/>
            <person name="Zhan D.L."/>
            <person name="Shen Y.T."/>
            <person name="Niu Q.F."/>
            <person name="Chang L."/>
            <person name="Qiu J."/>
            <person name="Zhao L."/>
            <person name="Xie H.B."/>
            <person name="Fu W.Y."/>
            <person name="Jin J."/>
            <person name="Li X.W."/>
            <person name="Jiao Y."/>
            <person name="Zhou C.C."/>
            <person name="Tu T."/>
            <person name="Chai C.Y."/>
            <person name="Gao J.L."/>
            <person name="Fan L.J."/>
            <person name="van de Weg E."/>
            <person name="Wang J.Y."/>
            <person name="Gao Z.S."/>
        </authorList>
    </citation>
    <scope>NUCLEOTIDE SEQUENCE [LARGE SCALE GENOMIC DNA]</scope>
    <source>
        <tissue evidence="12">Leaves</tissue>
    </source>
</reference>
<keyword evidence="4 7" id="KW-0479">Metal-binding</keyword>
<evidence type="ECO:0000256" key="10">
    <source>
        <dbReference type="SAM" id="MobiDB-lite"/>
    </source>
</evidence>
<dbReference type="Proteomes" id="UP000516437">
    <property type="component" value="Chromosome 3"/>
</dbReference>
<dbReference type="CDD" id="cd02440">
    <property type="entry name" value="AdoMet_MTases"/>
    <property type="match status" value="1"/>
</dbReference>
<dbReference type="PROSITE" id="PS01230">
    <property type="entry name" value="TRMA_1"/>
    <property type="match status" value="1"/>
</dbReference>
<name>A0A6A1W766_9ROSI</name>
<evidence type="ECO:0000256" key="3">
    <source>
        <dbReference type="ARBA" id="ARBA00022691"/>
    </source>
</evidence>
<comment type="similarity">
    <text evidence="8">Belongs to the class I-like SAM-binding methyltransferase superfamily. RNA M5U methyltransferase family.</text>
</comment>
<dbReference type="SUPFAM" id="SSF54928">
    <property type="entry name" value="RNA-binding domain, RBD"/>
    <property type="match status" value="1"/>
</dbReference>
<keyword evidence="3 8" id="KW-0949">S-adenosyl-L-methionine</keyword>
<dbReference type="GO" id="GO:0006396">
    <property type="term" value="P:RNA processing"/>
    <property type="evidence" value="ECO:0007669"/>
    <property type="project" value="InterPro"/>
</dbReference>
<dbReference type="GO" id="GO:0003723">
    <property type="term" value="F:RNA binding"/>
    <property type="evidence" value="ECO:0007669"/>
    <property type="project" value="TreeGrafter"/>
</dbReference>
<dbReference type="InterPro" id="IPR029063">
    <property type="entry name" value="SAM-dependent_MTases_sf"/>
</dbReference>
<dbReference type="OrthoDB" id="10250660at2759"/>
<feature type="zinc finger region" description="C3H1-type" evidence="7">
    <location>
        <begin position="76"/>
        <end position="105"/>
    </location>
</feature>
<keyword evidence="2 8" id="KW-0808">Transferase</keyword>
<comment type="caution">
    <text evidence="12">The sequence shown here is derived from an EMBL/GenBank/DDBJ whole genome shotgun (WGS) entry which is preliminary data.</text>
</comment>
<keyword evidence="6 7" id="KW-0862">Zinc</keyword>
<dbReference type="Gene3D" id="3.40.50.150">
    <property type="entry name" value="Vaccinia Virus protein VP39"/>
    <property type="match status" value="1"/>
</dbReference>
<proteinExistence type="inferred from homology"/>
<feature type="region of interest" description="Disordered" evidence="10">
    <location>
        <begin position="100"/>
        <end position="141"/>
    </location>
</feature>
<feature type="region of interest" description="Disordered" evidence="10">
    <location>
        <begin position="1"/>
        <end position="76"/>
    </location>
</feature>
<dbReference type="PROSITE" id="PS51687">
    <property type="entry name" value="SAM_MT_RNA_M5U"/>
    <property type="match status" value="1"/>
</dbReference>
<dbReference type="GO" id="GO:0008173">
    <property type="term" value="F:RNA methyltransferase activity"/>
    <property type="evidence" value="ECO:0007669"/>
    <property type="project" value="InterPro"/>
</dbReference>
<dbReference type="InterPro" id="IPR036855">
    <property type="entry name" value="Znf_CCCH_sf"/>
</dbReference>
<dbReference type="Pfam" id="PF00642">
    <property type="entry name" value="zf-CCCH"/>
    <property type="match status" value="1"/>
</dbReference>
<feature type="region of interest" description="Disordered" evidence="10">
    <location>
        <begin position="299"/>
        <end position="319"/>
    </location>
</feature>
<keyword evidence="5 7" id="KW-0863">Zinc-finger</keyword>
<evidence type="ECO:0000256" key="7">
    <source>
        <dbReference type="PROSITE-ProRule" id="PRU00723"/>
    </source>
</evidence>
<dbReference type="SUPFAM" id="SSF53335">
    <property type="entry name" value="S-adenosyl-L-methionine-dependent methyltransferases"/>
    <property type="match status" value="1"/>
</dbReference>
<dbReference type="AlphaFoldDB" id="A0A6A1W766"/>
<dbReference type="Gene3D" id="4.10.1000.10">
    <property type="entry name" value="Zinc finger, CCCH-type"/>
    <property type="match status" value="1"/>
</dbReference>
<dbReference type="CDD" id="cd00590">
    <property type="entry name" value="RRM_SF"/>
    <property type="match status" value="1"/>
</dbReference>